<sequence length="273" mass="30619">MPHLTANGCRLYYTDQGQGEPVVLIHGLGSSTRDWENQTDALSERYRVVCVDMRGHGLSDKPKGNYSIKGFSDDLVCLTEALDLQRPHIIGISMGGMIAFQLATDHPDIPASLTVINSAPEVRPKRVKEYAMVAQRLVLAHALPLSVTARGLARVLFPKAEQQTLRETFEQRWCENDRKAYLASLRAIIGWSVVERLDRICCPVLVISGDNDYMPIERKREYVCRLGDAHLEVIADSCHATPVDQPEHCNRLILDFLRQSESSRQPQQEITGA</sequence>
<name>A0A1H1Q2R2_9GAMM</name>
<dbReference type="InterPro" id="IPR000073">
    <property type="entry name" value="AB_hydrolase_1"/>
</dbReference>
<dbReference type="EMBL" id="LT629736">
    <property type="protein sequence ID" value="SDS17772.1"/>
    <property type="molecule type" value="Genomic_DNA"/>
</dbReference>
<proteinExistence type="predicted"/>
<reference evidence="4" key="1">
    <citation type="submission" date="2016-10" db="EMBL/GenBank/DDBJ databases">
        <authorList>
            <person name="Varghese N."/>
            <person name="Submissions S."/>
        </authorList>
    </citation>
    <scope>NUCLEOTIDE SEQUENCE [LARGE SCALE GENOMIC DNA]</scope>
    <source>
        <strain evidence="4">NRRL B-51270</strain>
    </source>
</reference>
<dbReference type="PANTHER" id="PTHR43798">
    <property type="entry name" value="MONOACYLGLYCEROL LIPASE"/>
    <property type="match status" value="1"/>
</dbReference>
<feature type="domain" description="AB hydrolase-1" evidence="2">
    <location>
        <begin position="21"/>
        <end position="241"/>
    </location>
</feature>
<dbReference type="GO" id="GO:0016787">
    <property type="term" value="F:hydrolase activity"/>
    <property type="evidence" value="ECO:0007669"/>
    <property type="project" value="UniProtKB-KW"/>
</dbReference>
<protein>
    <submittedName>
        <fullName evidence="3">3-oxoadipate enol-lactonase</fullName>
    </submittedName>
</protein>
<evidence type="ECO:0000313" key="4">
    <source>
        <dbReference type="Proteomes" id="UP000243207"/>
    </source>
</evidence>
<evidence type="ECO:0000313" key="3">
    <source>
        <dbReference type="EMBL" id="SDS17772.1"/>
    </source>
</evidence>
<accession>A0A1H1Q2R2</accession>
<dbReference type="Gene3D" id="3.40.50.1820">
    <property type="entry name" value="alpha/beta hydrolase"/>
    <property type="match status" value="1"/>
</dbReference>
<organism evidence="3 4">
    <name type="scientific">Halopseudomonas xinjiangensis</name>
    <dbReference type="NCBI Taxonomy" id="487184"/>
    <lineage>
        <taxon>Bacteria</taxon>
        <taxon>Pseudomonadati</taxon>
        <taxon>Pseudomonadota</taxon>
        <taxon>Gammaproteobacteria</taxon>
        <taxon>Pseudomonadales</taxon>
        <taxon>Pseudomonadaceae</taxon>
        <taxon>Halopseudomonas</taxon>
    </lineage>
</organism>
<keyword evidence="1" id="KW-0378">Hydrolase</keyword>
<dbReference type="Pfam" id="PF00561">
    <property type="entry name" value="Abhydrolase_1"/>
    <property type="match status" value="1"/>
</dbReference>
<dbReference type="PRINTS" id="PR00111">
    <property type="entry name" value="ABHYDROLASE"/>
</dbReference>
<dbReference type="AlphaFoldDB" id="A0A1H1Q2R2"/>
<dbReference type="RefSeq" id="WP_093392160.1">
    <property type="nucleotide sequence ID" value="NZ_LT629736.1"/>
</dbReference>
<gene>
    <name evidence="3" type="ORF">SAMN05216421_1044</name>
</gene>
<dbReference type="InterPro" id="IPR050266">
    <property type="entry name" value="AB_hydrolase_sf"/>
</dbReference>
<dbReference type="InterPro" id="IPR029058">
    <property type="entry name" value="AB_hydrolase_fold"/>
</dbReference>
<dbReference type="GO" id="GO:0016020">
    <property type="term" value="C:membrane"/>
    <property type="evidence" value="ECO:0007669"/>
    <property type="project" value="TreeGrafter"/>
</dbReference>
<dbReference type="STRING" id="487184.SAMN05216421_1044"/>
<dbReference type="Proteomes" id="UP000243207">
    <property type="component" value="Chromosome I"/>
</dbReference>
<dbReference type="SUPFAM" id="SSF53474">
    <property type="entry name" value="alpha/beta-Hydrolases"/>
    <property type="match status" value="1"/>
</dbReference>
<dbReference type="PANTHER" id="PTHR43798:SF31">
    <property type="entry name" value="AB HYDROLASE SUPERFAMILY PROTEIN YCLE"/>
    <property type="match status" value="1"/>
</dbReference>
<evidence type="ECO:0000259" key="2">
    <source>
        <dbReference type="Pfam" id="PF00561"/>
    </source>
</evidence>
<dbReference type="OrthoDB" id="9780765at2"/>
<evidence type="ECO:0000256" key="1">
    <source>
        <dbReference type="ARBA" id="ARBA00022801"/>
    </source>
</evidence>
<keyword evidence="4" id="KW-1185">Reference proteome</keyword>